<protein>
    <submittedName>
        <fullName evidence="1">Uncharacterized protein</fullName>
    </submittedName>
</protein>
<dbReference type="EMBL" id="UYYG01000516">
    <property type="protein sequence ID" value="VDN54289.1"/>
    <property type="molecule type" value="Genomic_DNA"/>
</dbReference>
<dbReference type="Proteomes" id="UP000274756">
    <property type="component" value="Unassembled WGS sequence"/>
</dbReference>
<sequence length="91" mass="10674">MDELENVKVYAIYRPLPEHQYIDELRRRFAIRTAKSGQSESCLMNELEMCKKPDNQLFSLDKIVRILEFESVEDLICLAVPSSLKNTHLFI</sequence>
<reference evidence="1 2" key="1">
    <citation type="submission" date="2018-11" db="EMBL/GenBank/DDBJ databases">
        <authorList>
            <consortium name="Pathogen Informatics"/>
        </authorList>
    </citation>
    <scope>NUCLEOTIDE SEQUENCE [LARGE SCALE GENOMIC DNA]</scope>
</reference>
<evidence type="ECO:0000313" key="2">
    <source>
        <dbReference type="Proteomes" id="UP000274756"/>
    </source>
</evidence>
<evidence type="ECO:0000313" key="1">
    <source>
        <dbReference type="EMBL" id="VDN54289.1"/>
    </source>
</evidence>
<gene>
    <name evidence="1" type="ORF">DME_LOCUS4262</name>
</gene>
<accession>A0A3P7SUW3</accession>
<organism evidence="1 2">
    <name type="scientific">Dracunculus medinensis</name>
    <name type="common">Guinea worm</name>
    <dbReference type="NCBI Taxonomy" id="318479"/>
    <lineage>
        <taxon>Eukaryota</taxon>
        <taxon>Metazoa</taxon>
        <taxon>Ecdysozoa</taxon>
        <taxon>Nematoda</taxon>
        <taxon>Chromadorea</taxon>
        <taxon>Rhabditida</taxon>
        <taxon>Spirurina</taxon>
        <taxon>Dracunculoidea</taxon>
        <taxon>Dracunculidae</taxon>
        <taxon>Dracunculus</taxon>
    </lineage>
</organism>
<proteinExistence type="predicted"/>
<name>A0A3P7SUW3_DRAME</name>
<dbReference type="AlphaFoldDB" id="A0A3P7SUW3"/>
<keyword evidence="2" id="KW-1185">Reference proteome</keyword>